<accession>A0A9N8HHA0</accession>
<dbReference type="AlphaFoldDB" id="A0A9N8HHA0"/>
<gene>
    <name evidence="1" type="ORF">SEMRO_551_G164920.1</name>
</gene>
<sequence>MQLVHRTNYWGKYIDSSNTDDEVDFDAIWAMALNDGDWHCCPGFGRRWVEVVNSDFRDEYDGWWSVFLVSERRGHSDGHYFYKFVAIPQGTYSYGKKGCQQRGWSYQGEFEADNARDQLESILDYWLNLDDDDFIHIHIGIWMDQLYTGG</sequence>
<evidence type="ECO:0000313" key="2">
    <source>
        <dbReference type="Proteomes" id="UP001153069"/>
    </source>
</evidence>
<organism evidence="1 2">
    <name type="scientific">Seminavis robusta</name>
    <dbReference type="NCBI Taxonomy" id="568900"/>
    <lineage>
        <taxon>Eukaryota</taxon>
        <taxon>Sar</taxon>
        <taxon>Stramenopiles</taxon>
        <taxon>Ochrophyta</taxon>
        <taxon>Bacillariophyta</taxon>
        <taxon>Bacillariophyceae</taxon>
        <taxon>Bacillariophycidae</taxon>
        <taxon>Naviculales</taxon>
        <taxon>Naviculaceae</taxon>
        <taxon>Seminavis</taxon>
    </lineage>
</organism>
<dbReference type="Proteomes" id="UP001153069">
    <property type="component" value="Unassembled WGS sequence"/>
</dbReference>
<name>A0A9N8HHA0_9STRA</name>
<proteinExistence type="predicted"/>
<dbReference type="EMBL" id="CAICTM010000550">
    <property type="protein sequence ID" value="CAB9512712.1"/>
    <property type="molecule type" value="Genomic_DNA"/>
</dbReference>
<reference evidence="1" key="1">
    <citation type="submission" date="2020-06" db="EMBL/GenBank/DDBJ databases">
        <authorList>
            <consortium name="Plant Systems Biology data submission"/>
        </authorList>
    </citation>
    <scope>NUCLEOTIDE SEQUENCE</scope>
    <source>
        <strain evidence="1">D6</strain>
    </source>
</reference>
<keyword evidence="2" id="KW-1185">Reference proteome</keyword>
<evidence type="ECO:0000313" key="1">
    <source>
        <dbReference type="EMBL" id="CAB9512712.1"/>
    </source>
</evidence>
<protein>
    <submittedName>
        <fullName evidence="1">Uncharacterized protein</fullName>
    </submittedName>
</protein>
<comment type="caution">
    <text evidence="1">The sequence shown here is derived from an EMBL/GenBank/DDBJ whole genome shotgun (WGS) entry which is preliminary data.</text>
</comment>